<keyword evidence="1" id="KW-0812">Transmembrane</keyword>
<dbReference type="Proteomes" id="UP001142055">
    <property type="component" value="Chromosome 1"/>
</dbReference>
<feature type="transmembrane region" description="Helical" evidence="1">
    <location>
        <begin position="50"/>
        <end position="69"/>
    </location>
</feature>
<sequence length="78" mass="8680">ICLSNLSKVSKNVGYMVDTNRCRTIDNRRITGTGRRQFARLTNKVAQTTLANGNRIMASLIIIGIIYIINDRRLGGAQ</sequence>
<keyword evidence="1" id="KW-1133">Transmembrane helix</keyword>
<accession>A0A9Q0MHD3</accession>
<dbReference type="AlphaFoldDB" id="A0A9Q0MHD3"/>
<evidence type="ECO:0000256" key="1">
    <source>
        <dbReference type="SAM" id="Phobius"/>
    </source>
</evidence>
<gene>
    <name evidence="2" type="ORF">RDWZM_003678</name>
</gene>
<feature type="non-terminal residue" evidence="2">
    <location>
        <position position="1"/>
    </location>
</feature>
<keyword evidence="1" id="KW-0472">Membrane</keyword>
<dbReference type="EMBL" id="JAPWDV010000001">
    <property type="protein sequence ID" value="KAJ6225133.1"/>
    <property type="molecule type" value="Genomic_DNA"/>
</dbReference>
<comment type="caution">
    <text evidence="2">The sequence shown here is derived from an EMBL/GenBank/DDBJ whole genome shotgun (WGS) entry which is preliminary data.</text>
</comment>
<evidence type="ECO:0000313" key="2">
    <source>
        <dbReference type="EMBL" id="KAJ6225133.1"/>
    </source>
</evidence>
<protein>
    <submittedName>
        <fullName evidence="2">Uncharacterized protein</fullName>
    </submittedName>
</protein>
<keyword evidence="3" id="KW-1185">Reference proteome</keyword>
<organism evidence="2 3">
    <name type="scientific">Blomia tropicalis</name>
    <name type="common">Mite</name>
    <dbReference type="NCBI Taxonomy" id="40697"/>
    <lineage>
        <taxon>Eukaryota</taxon>
        <taxon>Metazoa</taxon>
        <taxon>Ecdysozoa</taxon>
        <taxon>Arthropoda</taxon>
        <taxon>Chelicerata</taxon>
        <taxon>Arachnida</taxon>
        <taxon>Acari</taxon>
        <taxon>Acariformes</taxon>
        <taxon>Sarcoptiformes</taxon>
        <taxon>Astigmata</taxon>
        <taxon>Glycyphagoidea</taxon>
        <taxon>Echimyopodidae</taxon>
        <taxon>Blomia</taxon>
    </lineage>
</organism>
<name>A0A9Q0MHD3_BLOTA</name>
<reference evidence="2" key="1">
    <citation type="submission" date="2022-12" db="EMBL/GenBank/DDBJ databases">
        <title>Genome assemblies of Blomia tropicalis.</title>
        <authorList>
            <person name="Cui Y."/>
        </authorList>
    </citation>
    <scope>NUCLEOTIDE SEQUENCE</scope>
    <source>
        <tissue evidence="2">Adult mites</tissue>
    </source>
</reference>
<proteinExistence type="predicted"/>
<evidence type="ECO:0000313" key="3">
    <source>
        <dbReference type="Proteomes" id="UP001142055"/>
    </source>
</evidence>